<name>A0A433ZST4_MORMO</name>
<dbReference type="InterPro" id="IPR003343">
    <property type="entry name" value="Big_2"/>
</dbReference>
<evidence type="ECO:0000259" key="1">
    <source>
        <dbReference type="SMART" id="SM00635"/>
    </source>
</evidence>
<accession>A0A433ZST4</accession>
<dbReference type="SUPFAM" id="SSF49373">
    <property type="entry name" value="Invasin/intimin cell-adhesion fragments"/>
    <property type="match status" value="1"/>
</dbReference>
<protein>
    <submittedName>
        <fullName evidence="2">DNA breaking-rejoining protein</fullName>
    </submittedName>
</protein>
<dbReference type="SMART" id="SM00635">
    <property type="entry name" value="BID_2"/>
    <property type="match status" value="1"/>
</dbReference>
<proteinExistence type="predicted"/>
<feature type="domain" description="BIG2" evidence="1">
    <location>
        <begin position="165"/>
        <end position="245"/>
    </location>
</feature>
<dbReference type="EMBL" id="NRQY01000001">
    <property type="protein sequence ID" value="RUT65185.1"/>
    <property type="molecule type" value="Genomic_DNA"/>
</dbReference>
<dbReference type="OrthoDB" id="6442027at2"/>
<evidence type="ECO:0000313" key="2">
    <source>
        <dbReference type="EMBL" id="RUT65185.1"/>
    </source>
</evidence>
<organism evidence="2 3">
    <name type="scientific">Morganella morganii</name>
    <name type="common">Proteus morganii</name>
    <dbReference type="NCBI Taxonomy" id="582"/>
    <lineage>
        <taxon>Bacteria</taxon>
        <taxon>Pseudomonadati</taxon>
        <taxon>Pseudomonadota</taxon>
        <taxon>Gammaproteobacteria</taxon>
        <taxon>Enterobacterales</taxon>
        <taxon>Morganellaceae</taxon>
        <taxon>Morganella</taxon>
    </lineage>
</organism>
<evidence type="ECO:0000313" key="3">
    <source>
        <dbReference type="Proteomes" id="UP000286908"/>
    </source>
</evidence>
<dbReference type="InterPro" id="IPR008964">
    <property type="entry name" value="Invasin/intimin_cell_adhesion"/>
</dbReference>
<reference evidence="2 3" key="1">
    <citation type="submission" date="2017-08" db="EMBL/GenBank/DDBJ databases">
        <title>Draft genome sequence of pheromone producing symbiont Morganella morganii, of the female New Zealand grass grub Costelytra giveni.</title>
        <authorList>
            <person name="Laugraud A."/>
            <person name="Young S.D."/>
            <person name="Hurst M.H."/>
        </authorList>
    </citation>
    <scope>NUCLEOTIDE SEQUENCE [LARGE SCALE GENOMIC DNA]</scope>
    <source>
        <strain evidence="2 3">MMsCG</strain>
    </source>
</reference>
<dbReference type="Proteomes" id="UP000286908">
    <property type="component" value="Unassembled WGS sequence"/>
</dbReference>
<comment type="caution">
    <text evidence="2">The sequence shown here is derived from an EMBL/GenBank/DDBJ whole genome shotgun (WGS) entry which is preliminary data.</text>
</comment>
<gene>
    <name evidence="2" type="ORF">CKG00_01260</name>
</gene>
<dbReference type="Pfam" id="PF02368">
    <property type="entry name" value="Big_2"/>
    <property type="match status" value="1"/>
</dbReference>
<sequence length="251" mass="26352">MAQCPDDKGLVMGNAGILRIAPGCPGTVPEQSAFLRLGALTSKGLDYGTETVTSKADDTKGLTEAIVTGLDLTIKFDGELKRKGADGSTSAFDIAKEILAEVKASRQPSYWVQLDMKGDGSDVIQGYMNFTSWSMEFPTKEIATYSGELKVADADSFEWLQEEIVVQSITATPAALTVKAGETATFTVGFNPVGATNKNYEVVSDKPNFATVSKLLNVVTVTGVAAGTANINVTSEDGSKTAKCVVTVTAA</sequence>
<dbReference type="AlphaFoldDB" id="A0A433ZST4"/>
<dbReference type="Gene3D" id="2.60.40.1080">
    <property type="match status" value="1"/>
</dbReference>